<dbReference type="Pfam" id="PF00043">
    <property type="entry name" value="GST_C"/>
    <property type="match status" value="1"/>
</dbReference>
<reference evidence="3" key="2">
    <citation type="submission" date="2024-10" db="UniProtKB">
        <authorList>
            <consortium name="EnsemblProtists"/>
        </authorList>
    </citation>
    <scope>IDENTIFICATION</scope>
</reference>
<dbReference type="PROSITE" id="PS50405">
    <property type="entry name" value="GST_CTER"/>
    <property type="match status" value="1"/>
</dbReference>
<dbReference type="AlphaFoldDB" id="A0A0D3I0A0"/>
<dbReference type="RefSeq" id="XP_005761662.1">
    <property type="nucleotide sequence ID" value="XM_005761605.1"/>
</dbReference>
<protein>
    <recommendedName>
        <fullName evidence="5">GST C-terminal domain-containing protein</fullName>
    </recommendedName>
</protein>
<dbReference type="InterPro" id="IPR036282">
    <property type="entry name" value="Glutathione-S-Trfase_C_sf"/>
</dbReference>
<organism evidence="3 4">
    <name type="scientific">Emiliania huxleyi (strain CCMP1516)</name>
    <dbReference type="NCBI Taxonomy" id="280463"/>
    <lineage>
        <taxon>Eukaryota</taxon>
        <taxon>Haptista</taxon>
        <taxon>Haptophyta</taxon>
        <taxon>Prymnesiophyceae</taxon>
        <taxon>Isochrysidales</taxon>
        <taxon>Noelaerhabdaceae</taxon>
        <taxon>Emiliania</taxon>
    </lineage>
</organism>
<dbReference type="InterPro" id="IPR050983">
    <property type="entry name" value="GST_Omega/HSP26"/>
</dbReference>
<dbReference type="PANTHER" id="PTHR43968:SF6">
    <property type="entry name" value="GLUTATHIONE S-TRANSFERASE OMEGA"/>
    <property type="match status" value="1"/>
</dbReference>
<evidence type="ECO:0000313" key="3">
    <source>
        <dbReference type="EnsemblProtists" id="EOD04685"/>
    </source>
</evidence>
<evidence type="ECO:0000259" key="2">
    <source>
        <dbReference type="PROSITE" id="PS50405"/>
    </source>
</evidence>
<dbReference type="GO" id="GO:0005737">
    <property type="term" value="C:cytoplasm"/>
    <property type="evidence" value="ECO:0007669"/>
    <property type="project" value="TreeGrafter"/>
</dbReference>
<accession>A0A0D3I0A0</accession>
<name>A0A0D3I0A0_EMIH1</name>
<proteinExistence type="predicted"/>
<dbReference type="KEGG" id="ehx:EMIHUDRAFT_107595"/>
<dbReference type="PROSITE" id="PS50404">
    <property type="entry name" value="GST_NTER"/>
    <property type="match status" value="1"/>
</dbReference>
<reference evidence="4" key="1">
    <citation type="journal article" date="2013" name="Nature">
        <title>Pan genome of the phytoplankton Emiliania underpins its global distribution.</title>
        <authorList>
            <person name="Read B.A."/>
            <person name="Kegel J."/>
            <person name="Klute M.J."/>
            <person name="Kuo A."/>
            <person name="Lefebvre S.C."/>
            <person name="Maumus F."/>
            <person name="Mayer C."/>
            <person name="Miller J."/>
            <person name="Monier A."/>
            <person name="Salamov A."/>
            <person name="Young J."/>
            <person name="Aguilar M."/>
            <person name="Claverie J.M."/>
            <person name="Frickenhaus S."/>
            <person name="Gonzalez K."/>
            <person name="Herman E.K."/>
            <person name="Lin Y.C."/>
            <person name="Napier J."/>
            <person name="Ogata H."/>
            <person name="Sarno A.F."/>
            <person name="Shmutz J."/>
            <person name="Schroeder D."/>
            <person name="de Vargas C."/>
            <person name="Verret F."/>
            <person name="von Dassow P."/>
            <person name="Valentin K."/>
            <person name="Van de Peer Y."/>
            <person name="Wheeler G."/>
            <person name="Dacks J.B."/>
            <person name="Delwiche C.F."/>
            <person name="Dyhrman S.T."/>
            <person name="Glockner G."/>
            <person name="John U."/>
            <person name="Richards T."/>
            <person name="Worden A.Z."/>
            <person name="Zhang X."/>
            <person name="Grigoriev I.V."/>
            <person name="Allen A.E."/>
            <person name="Bidle K."/>
            <person name="Borodovsky M."/>
            <person name="Bowler C."/>
            <person name="Brownlee C."/>
            <person name="Cock J.M."/>
            <person name="Elias M."/>
            <person name="Gladyshev V.N."/>
            <person name="Groth M."/>
            <person name="Guda C."/>
            <person name="Hadaegh A."/>
            <person name="Iglesias-Rodriguez M.D."/>
            <person name="Jenkins J."/>
            <person name="Jones B.M."/>
            <person name="Lawson T."/>
            <person name="Leese F."/>
            <person name="Lindquist E."/>
            <person name="Lobanov A."/>
            <person name="Lomsadze A."/>
            <person name="Malik S.B."/>
            <person name="Marsh M.E."/>
            <person name="Mackinder L."/>
            <person name="Mock T."/>
            <person name="Mueller-Roeber B."/>
            <person name="Pagarete A."/>
            <person name="Parker M."/>
            <person name="Probert I."/>
            <person name="Quesneville H."/>
            <person name="Raines C."/>
            <person name="Rensing S.A."/>
            <person name="Riano-Pachon D.M."/>
            <person name="Richier S."/>
            <person name="Rokitta S."/>
            <person name="Shiraiwa Y."/>
            <person name="Soanes D.M."/>
            <person name="van der Giezen M."/>
            <person name="Wahlund T.M."/>
            <person name="Williams B."/>
            <person name="Wilson W."/>
            <person name="Wolfe G."/>
            <person name="Wurch L.L."/>
        </authorList>
    </citation>
    <scope>NUCLEOTIDE SEQUENCE</scope>
</reference>
<dbReference type="GeneID" id="17255374"/>
<dbReference type="PaxDb" id="2903-EOD04685"/>
<evidence type="ECO:0000313" key="4">
    <source>
        <dbReference type="Proteomes" id="UP000013827"/>
    </source>
</evidence>
<dbReference type="InterPro" id="IPR004046">
    <property type="entry name" value="GST_C"/>
</dbReference>
<evidence type="ECO:0008006" key="5">
    <source>
        <dbReference type="Google" id="ProtNLM"/>
    </source>
</evidence>
<dbReference type="KEGG" id="ehx:EMIHUDRAFT_216589"/>
<dbReference type="RefSeq" id="XP_005757114.1">
    <property type="nucleotide sequence ID" value="XM_005757057.1"/>
</dbReference>
<sequence>MPTKLLAVGGSRKVARRVEKPVLYHFVGSFNSGKATFAAQLSAKRDDFDLRLTLHMRDNYTIEYARLNPDTMAVPTMEIDDMVFTDSYDMVVYLMDNYPGAGDKAAIDAGKRAQMLEFVHFAKDWDEYMYTYGHMGEQTSEMANGIRLAHLRQNLAKVLDEKPEDKDFLVDAYVKKIANVQTMKRAQVNGEQKTADLQANISQLHSVLARGSELLEQNGGRFLFGDDLTTADVFFLPIFRMFGMASPAFFDVVWERHSALKAYWERALAHPDVDTGLMKYVSKGTMICAMFGVGVPRLILSWKLGLIATPRLPDAVERRIDEATEQIWASMEGRMNVS</sequence>
<dbReference type="CDD" id="cd00570">
    <property type="entry name" value="GST_N_family"/>
    <property type="match status" value="1"/>
</dbReference>
<dbReference type="Gene3D" id="1.20.1050.10">
    <property type="match status" value="1"/>
</dbReference>
<dbReference type="PANTHER" id="PTHR43968">
    <property type="match status" value="1"/>
</dbReference>
<dbReference type="Proteomes" id="UP000013827">
    <property type="component" value="Unassembled WGS sequence"/>
</dbReference>
<dbReference type="EnsemblProtists" id="EOD09233">
    <property type="protein sequence ID" value="EOD09233"/>
    <property type="gene ID" value="EMIHUDRAFT_216589"/>
</dbReference>
<dbReference type="CDD" id="cd00299">
    <property type="entry name" value="GST_C_family"/>
    <property type="match status" value="1"/>
</dbReference>
<keyword evidence="4" id="KW-1185">Reference proteome</keyword>
<evidence type="ECO:0000259" key="1">
    <source>
        <dbReference type="PROSITE" id="PS50404"/>
    </source>
</evidence>
<dbReference type="InterPro" id="IPR004045">
    <property type="entry name" value="Glutathione_S-Trfase_N"/>
</dbReference>
<dbReference type="InterPro" id="IPR010987">
    <property type="entry name" value="Glutathione-S-Trfase_C-like"/>
</dbReference>
<feature type="domain" description="GST C-terminal" evidence="2">
    <location>
        <begin position="159"/>
        <end position="287"/>
    </location>
</feature>
<dbReference type="Pfam" id="PF13417">
    <property type="entry name" value="GST_N_3"/>
    <property type="match status" value="1"/>
</dbReference>
<dbReference type="InterPro" id="IPR036249">
    <property type="entry name" value="Thioredoxin-like_sf"/>
</dbReference>
<dbReference type="SUPFAM" id="SSF52833">
    <property type="entry name" value="Thioredoxin-like"/>
    <property type="match status" value="1"/>
</dbReference>
<dbReference type="Gene3D" id="3.40.30.10">
    <property type="entry name" value="Glutaredoxin"/>
    <property type="match status" value="1"/>
</dbReference>
<dbReference type="EnsemblProtists" id="EOD04685">
    <property type="protein sequence ID" value="EOD04685"/>
    <property type="gene ID" value="EMIHUDRAFT_107595"/>
</dbReference>
<feature type="domain" description="GST N-terminal" evidence="1">
    <location>
        <begin position="19"/>
        <end position="102"/>
    </location>
</feature>
<dbReference type="SUPFAM" id="SSF47616">
    <property type="entry name" value="GST C-terminal domain-like"/>
    <property type="match status" value="1"/>
</dbReference>
<dbReference type="HOGENOM" id="CLU_822400_0_0_1"/>
<dbReference type="GeneID" id="17250900"/>